<accession>A0ABW1K8Z1</accession>
<dbReference type="RefSeq" id="WP_377420449.1">
    <property type="nucleotide sequence ID" value="NZ_JBHSPR010000008.1"/>
</dbReference>
<dbReference type="SUPFAM" id="SSF53822">
    <property type="entry name" value="Periplasmic binding protein-like I"/>
    <property type="match status" value="1"/>
</dbReference>
<dbReference type="PANTHER" id="PTHR30146:SF138">
    <property type="entry name" value="TRANSCRIPTIONAL REGULATORY PROTEIN"/>
    <property type="match status" value="1"/>
</dbReference>
<organism evidence="6 7">
    <name type="scientific">Plantactinospora solaniradicis</name>
    <dbReference type="NCBI Taxonomy" id="1723736"/>
    <lineage>
        <taxon>Bacteria</taxon>
        <taxon>Bacillati</taxon>
        <taxon>Actinomycetota</taxon>
        <taxon>Actinomycetes</taxon>
        <taxon>Micromonosporales</taxon>
        <taxon>Micromonosporaceae</taxon>
        <taxon>Plantactinospora</taxon>
    </lineage>
</organism>
<sequence>MSLTGDHRTEPARPAERGTGAEPVAPPVRRGRRGGGRSDRPAATIGRVAEAAGVSRATVSRVMNGSPTVAPELAARVRAAAEALQYEPSLVARSLALGRTSTVSLIVPDLANPMFQDVLRGLSNAAATHGHRLLVAESNENVAEEAILAVEARRRSDGLVLASPRVPEAELRALSERLAPLVLLNRDLPGSTVPSLSVDYSAGIAAIVAHLRSLGHRRLLYLAGPAASTSNRDRRAALHAACATEPVCTLAELACGATFEDGHAAARTVRDTDATAVVAFNDMVAFGALSGLHELGVVVPRDVSVTGFDDIPFARYTTPPLTTASIPRNELGRQAWDRLWTLMNGGSAGHNVAFQPRLLVRESTGPVPADGPDPAERS</sequence>
<evidence type="ECO:0000256" key="3">
    <source>
        <dbReference type="ARBA" id="ARBA00023163"/>
    </source>
</evidence>
<dbReference type="Pfam" id="PF13377">
    <property type="entry name" value="Peripla_BP_3"/>
    <property type="match status" value="1"/>
</dbReference>
<keyword evidence="7" id="KW-1185">Reference proteome</keyword>
<dbReference type="PANTHER" id="PTHR30146">
    <property type="entry name" value="LACI-RELATED TRANSCRIPTIONAL REPRESSOR"/>
    <property type="match status" value="1"/>
</dbReference>
<evidence type="ECO:0000256" key="4">
    <source>
        <dbReference type="SAM" id="MobiDB-lite"/>
    </source>
</evidence>
<comment type="caution">
    <text evidence="6">The sequence shown here is derived from an EMBL/GenBank/DDBJ whole genome shotgun (WGS) entry which is preliminary data.</text>
</comment>
<keyword evidence="2 6" id="KW-0238">DNA-binding</keyword>
<evidence type="ECO:0000256" key="1">
    <source>
        <dbReference type="ARBA" id="ARBA00023015"/>
    </source>
</evidence>
<dbReference type="SMART" id="SM00354">
    <property type="entry name" value="HTH_LACI"/>
    <property type="match status" value="1"/>
</dbReference>
<dbReference type="Gene3D" id="1.10.260.40">
    <property type="entry name" value="lambda repressor-like DNA-binding domains"/>
    <property type="match status" value="1"/>
</dbReference>
<feature type="domain" description="HTH lacI-type" evidence="5">
    <location>
        <begin position="43"/>
        <end position="97"/>
    </location>
</feature>
<gene>
    <name evidence="6" type="ORF">ACFP2T_11170</name>
</gene>
<evidence type="ECO:0000259" key="5">
    <source>
        <dbReference type="PROSITE" id="PS50932"/>
    </source>
</evidence>
<dbReference type="PROSITE" id="PS50932">
    <property type="entry name" value="HTH_LACI_2"/>
    <property type="match status" value="1"/>
</dbReference>
<dbReference type="InterPro" id="IPR046335">
    <property type="entry name" value="LacI/GalR-like_sensor"/>
</dbReference>
<dbReference type="CDD" id="cd06267">
    <property type="entry name" value="PBP1_LacI_sugar_binding-like"/>
    <property type="match status" value="1"/>
</dbReference>
<dbReference type="GO" id="GO:0003677">
    <property type="term" value="F:DNA binding"/>
    <property type="evidence" value="ECO:0007669"/>
    <property type="project" value="UniProtKB-KW"/>
</dbReference>
<dbReference type="Proteomes" id="UP001596203">
    <property type="component" value="Unassembled WGS sequence"/>
</dbReference>
<dbReference type="SUPFAM" id="SSF47413">
    <property type="entry name" value="lambda repressor-like DNA-binding domains"/>
    <property type="match status" value="1"/>
</dbReference>
<dbReference type="EMBL" id="JBHSPR010000008">
    <property type="protein sequence ID" value="MFC6016763.1"/>
    <property type="molecule type" value="Genomic_DNA"/>
</dbReference>
<dbReference type="InterPro" id="IPR010982">
    <property type="entry name" value="Lambda_DNA-bd_dom_sf"/>
</dbReference>
<evidence type="ECO:0000313" key="6">
    <source>
        <dbReference type="EMBL" id="MFC6016763.1"/>
    </source>
</evidence>
<evidence type="ECO:0000256" key="2">
    <source>
        <dbReference type="ARBA" id="ARBA00023125"/>
    </source>
</evidence>
<evidence type="ECO:0000313" key="7">
    <source>
        <dbReference type="Proteomes" id="UP001596203"/>
    </source>
</evidence>
<proteinExistence type="predicted"/>
<dbReference type="InterPro" id="IPR028082">
    <property type="entry name" value="Peripla_BP_I"/>
</dbReference>
<feature type="region of interest" description="Disordered" evidence="4">
    <location>
        <begin position="1"/>
        <end position="46"/>
    </location>
</feature>
<keyword evidence="3" id="KW-0804">Transcription</keyword>
<dbReference type="Gene3D" id="3.40.50.2300">
    <property type="match status" value="2"/>
</dbReference>
<reference evidence="7" key="1">
    <citation type="journal article" date="2019" name="Int. J. Syst. Evol. Microbiol.">
        <title>The Global Catalogue of Microorganisms (GCM) 10K type strain sequencing project: providing services to taxonomists for standard genome sequencing and annotation.</title>
        <authorList>
            <consortium name="The Broad Institute Genomics Platform"/>
            <consortium name="The Broad Institute Genome Sequencing Center for Infectious Disease"/>
            <person name="Wu L."/>
            <person name="Ma J."/>
        </authorList>
    </citation>
    <scope>NUCLEOTIDE SEQUENCE [LARGE SCALE GENOMIC DNA]</scope>
    <source>
        <strain evidence="7">ZS-35-S2</strain>
    </source>
</reference>
<protein>
    <submittedName>
        <fullName evidence="6">LacI family DNA-binding transcriptional regulator</fullName>
    </submittedName>
</protein>
<dbReference type="InterPro" id="IPR000843">
    <property type="entry name" value="HTH_LacI"/>
</dbReference>
<feature type="compositionally biased region" description="Basic and acidic residues" evidence="4">
    <location>
        <begin position="1"/>
        <end position="16"/>
    </location>
</feature>
<keyword evidence="1" id="KW-0805">Transcription regulation</keyword>
<dbReference type="CDD" id="cd01392">
    <property type="entry name" value="HTH_LacI"/>
    <property type="match status" value="1"/>
</dbReference>
<dbReference type="Pfam" id="PF00356">
    <property type="entry name" value="LacI"/>
    <property type="match status" value="1"/>
</dbReference>
<name>A0ABW1K8Z1_9ACTN</name>